<evidence type="ECO:0000313" key="6">
    <source>
        <dbReference type="Proteomes" id="UP000299102"/>
    </source>
</evidence>
<dbReference type="PANTHER" id="PTHR10492">
    <property type="match status" value="1"/>
</dbReference>
<feature type="compositionally biased region" description="Basic and acidic residues" evidence="2">
    <location>
        <begin position="348"/>
        <end position="363"/>
    </location>
</feature>
<dbReference type="InterPro" id="IPR010285">
    <property type="entry name" value="DNA_helicase_pif1-like_DEAD"/>
</dbReference>
<dbReference type="GO" id="GO:0006281">
    <property type="term" value="P:DNA repair"/>
    <property type="evidence" value="ECO:0007669"/>
    <property type="project" value="UniProtKB-KW"/>
</dbReference>
<reference evidence="5 6" key="1">
    <citation type="journal article" date="2019" name="Commun. Biol.">
        <title>The bagworm genome reveals a unique fibroin gene that provides high tensile strength.</title>
        <authorList>
            <person name="Kono N."/>
            <person name="Nakamura H."/>
            <person name="Ohtoshi R."/>
            <person name="Tomita M."/>
            <person name="Numata K."/>
            <person name="Arakawa K."/>
        </authorList>
    </citation>
    <scope>NUCLEOTIDE SEQUENCE [LARGE SCALE GENOMIC DNA]</scope>
</reference>
<keyword evidence="1" id="KW-0067">ATP-binding</keyword>
<keyword evidence="1 5" id="KW-0347">Helicase</keyword>
<dbReference type="GO" id="GO:0043139">
    <property type="term" value="F:5'-3' DNA helicase activity"/>
    <property type="evidence" value="ECO:0007669"/>
    <property type="project" value="UniProtKB-EC"/>
</dbReference>
<dbReference type="InterPro" id="IPR027417">
    <property type="entry name" value="P-loop_NTPase"/>
</dbReference>
<dbReference type="PANTHER" id="PTHR10492:SF57">
    <property type="entry name" value="ATP-DEPENDENT DNA HELICASE"/>
    <property type="match status" value="1"/>
</dbReference>
<accession>A0A4C1XXC4</accession>
<feature type="domain" description="DNA helicase Pif1-like 2B" evidence="4">
    <location>
        <begin position="217"/>
        <end position="262"/>
    </location>
</feature>
<evidence type="ECO:0000259" key="3">
    <source>
        <dbReference type="Pfam" id="PF05970"/>
    </source>
</evidence>
<comment type="similarity">
    <text evidence="1">Belongs to the helicase family.</text>
</comment>
<protein>
    <recommendedName>
        <fullName evidence="1">ATP-dependent DNA helicase</fullName>
        <ecNumber evidence="1">5.6.2.3</ecNumber>
    </recommendedName>
</protein>
<feature type="domain" description="DNA helicase Pif1-like DEAD-box helicase" evidence="3">
    <location>
        <begin position="8"/>
        <end position="127"/>
    </location>
</feature>
<keyword evidence="6" id="KW-1185">Reference proteome</keyword>
<dbReference type="GO" id="GO:0016887">
    <property type="term" value="F:ATP hydrolysis activity"/>
    <property type="evidence" value="ECO:0007669"/>
    <property type="project" value="RHEA"/>
</dbReference>
<keyword evidence="1" id="KW-0233">DNA recombination</keyword>
<keyword evidence="1" id="KW-0378">Hydrolase</keyword>
<keyword evidence="1" id="KW-0227">DNA damage</keyword>
<sequence length="383" mass="42956">MENPVSGIPKNSLKAKVIQDCVFVVWDKCTMANEKSIEAVNRTMQDIRSNKTLFGGVIFLFAGDFRQILPVVIKSMRTDEITVCSKRSVFWRHCKKLHRKENMRSNSADSEFSEIFLDVREEKCSEVNSIHDIELPTGLCQVVADTEILIHSIYDDIHNLNIKEDSWLCARSILAPTNDQVTAFNQRILDKLSRESQTYLSINTVCNPDEVVNYPTEFLNSIIVPGLPPHKLELKIGVPITLFRNLNPPKLCNGTRLRVMSLQINVIEGHIISGCGKADDTGRSRRRSAAESAPCVAARVRCIDLRDSDAPMCRLMFHERPGPYLVADQGCGCIYLMDRRRNVYTVAEHEKNNGGKPEPDREALGGITAGGDAPSHANKKVTY</sequence>
<dbReference type="GO" id="GO:0000723">
    <property type="term" value="P:telomere maintenance"/>
    <property type="evidence" value="ECO:0007669"/>
    <property type="project" value="InterPro"/>
</dbReference>
<keyword evidence="1" id="KW-0547">Nucleotide-binding</keyword>
<evidence type="ECO:0000259" key="4">
    <source>
        <dbReference type="Pfam" id="PF21530"/>
    </source>
</evidence>
<keyword evidence="1" id="KW-0234">DNA repair</keyword>
<dbReference type="InterPro" id="IPR049163">
    <property type="entry name" value="Pif1-like_2B_dom"/>
</dbReference>
<dbReference type="GO" id="GO:0005524">
    <property type="term" value="F:ATP binding"/>
    <property type="evidence" value="ECO:0007669"/>
    <property type="project" value="UniProtKB-KW"/>
</dbReference>
<dbReference type="AlphaFoldDB" id="A0A4C1XXC4"/>
<dbReference type="GO" id="GO:0006310">
    <property type="term" value="P:DNA recombination"/>
    <property type="evidence" value="ECO:0007669"/>
    <property type="project" value="UniProtKB-KW"/>
</dbReference>
<comment type="catalytic activity">
    <reaction evidence="1">
        <text>ATP + H2O = ADP + phosphate + H(+)</text>
        <dbReference type="Rhea" id="RHEA:13065"/>
        <dbReference type="ChEBI" id="CHEBI:15377"/>
        <dbReference type="ChEBI" id="CHEBI:15378"/>
        <dbReference type="ChEBI" id="CHEBI:30616"/>
        <dbReference type="ChEBI" id="CHEBI:43474"/>
        <dbReference type="ChEBI" id="CHEBI:456216"/>
        <dbReference type="EC" id="5.6.2.3"/>
    </reaction>
</comment>
<gene>
    <name evidence="5" type="primary">pif1</name>
    <name evidence="5" type="ORF">EVAR_60944_1</name>
</gene>
<name>A0A4C1XXC4_EUMVA</name>
<feature type="region of interest" description="Disordered" evidence="2">
    <location>
        <begin position="348"/>
        <end position="383"/>
    </location>
</feature>
<comment type="caution">
    <text evidence="5">The sequence shown here is derived from an EMBL/GenBank/DDBJ whole genome shotgun (WGS) entry which is preliminary data.</text>
</comment>
<dbReference type="SUPFAM" id="SSF52540">
    <property type="entry name" value="P-loop containing nucleoside triphosphate hydrolases"/>
    <property type="match status" value="1"/>
</dbReference>
<dbReference type="EMBL" id="BGZK01000971">
    <property type="protein sequence ID" value="GBP66887.1"/>
    <property type="molecule type" value="Genomic_DNA"/>
</dbReference>
<evidence type="ECO:0000256" key="1">
    <source>
        <dbReference type="RuleBase" id="RU363044"/>
    </source>
</evidence>
<dbReference type="Pfam" id="PF05970">
    <property type="entry name" value="PIF1"/>
    <property type="match status" value="1"/>
</dbReference>
<proteinExistence type="inferred from homology"/>
<dbReference type="STRING" id="151549.A0A4C1XXC4"/>
<dbReference type="OrthoDB" id="272985at2759"/>
<dbReference type="Pfam" id="PF21530">
    <property type="entry name" value="Pif1_2B_dom"/>
    <property type="match status" value="1"/>
</dbReference>
<dbReference type="Proteomes" id="UP000299102">
    <property type="component" value="Unassembled WGS sequence"/>
</dbReference>
<organism evidence="5 6">
    <name type="scientific">Eumeta variegata</name>
    <name type="common">Bagworm moth</name>
    <name type="synonym">Eumeta japonica</name>
    <dbReference type="NCBI Taxonomy" id="151549"/>
    <lineage>
        <taxon>Eukaryota</taxon>
        <taxon>Metazoa</taxon>
        <taxon>Ecdysozoa</taxon>
        <taxon>Arthropoda</taxon>
        <taxon>Hexapoda</taxon>
        <taxon>Insecta</taxon>
        <taxon>Pterygota</taxon>
        <taxon>Neoptera</taxon>
        <taxon>Endopterygota</taxon>
        <taxon>Lepidoptera</taxon>
        <taxon>Glossata</taxon>
        <taxon>Ditrysia</taxon>
        <taxon>Tineoidea</taxon>
        <taxon>Psychidae</taxon>
        <taxon>Oiketicinae</taxon>
        <taxon>Eumeta</taxon>
    </lineage>
</organism>
<comment type="cofactor">
    <cofactor evidence="1">
        <name>Mg(2+)</name>
        <dbReference type="ChEBI" id="CHEBI:18420"/>
    </cofactor>
</comment>
<evidence type="ECO:0000256" key="2">
    <source>
        <dbReference type="SAM" id="MobiDB-lite"/>
    </source>
</evidence>
<evidence type="ECO:0000313" key="5">
    <source>
        <dbReference type="EMBL" id="GBP66887.1"/>
    </source>
</evidence>
<dbReference type="EC" id="5.6.2.3" evidence="1"/>